<proteinExistence type="predicted"/>
<accession>A0A9X4P6Y7</accession>
<evidence type="ECO:0000313" key="2">
    <source>
        <dbReference type="Proteomes" id="UP001153203"/>
    </source>
</evidence>
<name>A0A9X4P6Y7_9LACT</name>
<dbReference type="RefSeq" id="WP_279362802.1">
    <property type="nucleotide sequence ID" value="NZ_JAMWGA010000002.1"/>
</dbReference>
<evidence type="ECO:0000313" key="1">
    <source>
        <dbReference type="EMBL" id="MDG6194306.1"/>
    </source>
</evidence>
<protein>
    <submittedName>
        <fullName evidence="1">Uncharacterized protein</fullName>
    </submittedName>
</protein>
<dbReference type="EMBL" id="JAMWGI010000008">
    <property type="protein sequence ID" value="MDG6194306.1"/>
    <property type="molecule type" value="Genomic_DNA"/>
</dbReference>
<reference evidence="1" key="1">
    <citation type="submission" date="2022-06" db="EMBL/GenBank/DDBJ databases">
        <title>Lactococcus from bovine mastitis in China.</title>
        <authorList>
            <person name="Lin Y."/>
            <person name="Han B."/>
        </authorList>
    </citation>
    <scope>NUCLEOTIDE SEQUENCE</scope>
    <source>
        <strain evidence="1">Hebei-B-39</strain>
    </source>
</reference>
<gene>
    <name evidence="1" type="ORF">NF708_09940</name>
</gene>
<organism evidence="1 2">
    <name type="scientific">Lactococcus formosensis</name>
    <dbReference type="NCBI Taxonomy" id="1281486"/>
    <lineage>
        <taxon>Bacteria</taxon>
        <taxon>Bacillati</taxon>
        <taxon>Bacillota</taxon>
        <taxon>Bacilli</taxon>
        <taxon>Lactobacillales</taxon>
        <taxon>Streptococcaceae</taxon>
        <taxon>Lactococcus</taxon>
    </lineage>
</organism>
<sequence>MTLYKKVVMKKAPTLEEGRVIIAIGTAPVVAKSLHACFRSMGLVIGKRRDITHQYYGRRVGGGICTSQRTTTKACSLCKKYFEGIKSINIGKRK</sequence>
<dbReference type="Proteomes" id="UP001153203">
    <property type="component" value="Unassembled WGS sequence"/>
</dbReference>
<dbReference type="AlphaFoldDB" id="A0A9X4P6Y7"/>
<comment type="caution">
    <text evidence="1">The sequence shown here is derived from an EMBL/GenBank/DDBJ whole genome shotgun (WGS) entry which is preliminary data.</text>
</comment>